<accession>A0A0S4TGS2</accession>
<dbReference type="Proteomes" id="UP000199752">
    <property type="component" value="Chromosome 5"/>
</dbReference>
<keyword evidence="1" id="KW-0812">Transmembrane</keyword>
<keyword evidence="4" id="KW-1185">Reference proteome</keyword>
<proteinExistence type="predicted"/>
<feature type="transmembrane region" description="Helical" evidence="1">
    <location>
        <begin position="20"/>
        <end position="38"/>
    </location>
</feature>
<keyword evidence="1" id="KW-1133">Transmembrane helix</keyword>
<feature type="transmembrane region" description="Helical" evidence="1">
    <location>
        <begin position="499"/>
        <end position="520"/>
    </location>
</feature>
<dbReference type="EMBL" id="LN877951">
    <property type="protein sequence ID" value="CUV06315.1"/>
    <property type="molecule type" value="Genomic_DNA"/>
</dbReference>
<dbReference type="VEuPathDB" id="CryptoDB:GY17_00001518"/>
<dbReference type="VEuPathDB" id="CryptoDB:CHUDEA5_4270"/>
<gene>
    <name evidence="2" type="ORF">CHUDEA5_4270</name>
    <name evidence="3" type="ORF">GY17_00001518</name>
</gene>
<reference evidence="3 4" key="1">
    <citation type="submission" date="2014-11" db="EMBL/GenBank/DDBJ databases">
        <title>Comparative genomic analysis of Cryptosporidium hominis reveals occurrence of genetic recombination in virulent subtypes.</title>
        <authorList>
            <person name="Guo Y."/>
            <person name="Tang K."/>
            <person name="Frace M."/>
            <person name="Li N."/>
            <person name="Roellig D.M."/>
            <person name="Sammons S."/>
            <person name="Knipe K."/>
            <person name="Rowe L."/>
            <person name="Feng Y."/>
            <person name="Xiao L."/>
        </authorList>
    </citation>
    <scope>NUCLEOTIDE SEQUENCE [LARGE SCALE GENOMIC DNA]</scope>
    <source>
        <strain evidence="3">30976</strain>
    </source>
</reference>
<name>A0A0S4TGS2_CRYHO</name>
<keyword evidence="1" id="KW-0472">Membrane</keyword>
<evidence type="ECO:0000313" key="2">
    <source>
        <dbReference type="EMBL" id="CUV06315.1"/>
    </source>
</evidence>
<evidence type="ECO:0000313" key="3">
    <source>
        <dbReference type="EMBL" id="PPS96870.1"/>
    </source>
</evidence>
<dbReference type="Proteomes" id="UP001429100">
    <property type="component" value="Unassembled WGS sequence"/>
</dbReference>
<reference evidence="2" key="2">
    <citation type="submission" date="2015-08" db="EMBL/GenBank/DDBJ databases">
        <authorList>
            <person name="Babu N.S."/>
            <person name="Beckwith C.J."/>
            <person name="Beseler K.G."/>
            <person name="Brison A."/>
            <person name="Carone J.V."/>
            <person name="Caskin T.P."/>
            <person name="Diamond M."/>
            <person name="Durham M.E."/>
            <person name="Foxe J.M."/>
            <person name="Go M."/>
            <person name="Henderson B.A."/>
            <person name="Jones I.B."/>
            <person name="McGettigan J.A."/>
            <person name="Micheletti S.J."/>
            <person name="Nasrallah M.E."/>
            <person name="Ortiz D."/>
            <person name="Piller C.R."/>
            <person name="Privatt S.R."/>
            <person name="Schneider S.L."/>
            <person name="Sharp S."/>
            <person name="Smith T.C."/>
            <person name="Stanton J.D."/>
            <person name="Ullery H.E."/>
            <person name="Wilson R.J."/>
            <person name="Serrano M.G."/>
            <person name="Buck G."/>
            <person name="Lee V."/>
            <person name="Wang Y."/>
            <person name="Carvalho R."/>
            <person name="Voegtly L."/>
            <person name="Shi R."/>
            <person name="Duckworth R."/>
            <person name="Johnson A."/>
            <person name="Loviza R."/>
            <person name="Walstead R."/>
            <person name="Shah Z."/>
            <person name="Kiflezghi M."/>
            <person name="Wade K."/>
            <person name="Ball S.L."/>
            <person name="Bradley K.W."/>
            <person name="Asai D.J."/>
            <person name="Bowman C.A."/>
            <person name="Russell D.A."/>
            <person name="Pope W.H."/>
            <person name="Jacobs-Sera D."/>
            <person name="Hendrix R.W."/>
            <person name="Hatfull G.F."/>
        </authorList>
    </citation>
    <scope>NUCLEOTIDE SEQUENCE [LARGE SCALE GENOMIC DNA]</scope>
</reference>
<reference evidence="3 4" key="3">
    <citation type="submission" date="2017-10" db="EMBL/GenBank/DDBJ databases">
        <title>Consistent, comparative and evidence-based genome annotation and re-annotation for the closely-related species, Cryptosporidium parvum, C. hominis and C. tyzzeri.</title>
        <authorList>
            <person name="Baptista R.P."/>
            <person name="Li Y."/>
            <person name="Sateriale A."/>
            <person name="Striepen B."/>
            <person name="Kissinger J.C."/>
        </authorList>
    </citation>
    <scope>NUCLEOTIDE SEQUENCE [LARGE SCALE GENOMIC DNA]</scope>
    <source>
        <strain evidence="3">30976</strain>
    </source>
</reference>
<evidence type="ECO:0000256" key="1">
    <source>
        <dbReference type="SAM" id="Phobius"/>
    </source>
</evidence>
<sequence>MTEENEKKTFVNNLLIQINIKAWFFWIVYSFLVFIIYFSADYLYIFKNSILGIVEINYLFYSFKSNFLKLKKENHINNVLINIKGLNEYDLEILKGRIFSKSDEYSREIVYNHRKPKFDNENNRILLKATLNGKYLNSDLNEIQNPIESNFESYLESQNIKEEQNTQYLYSIFVSFKNCGKNSSENTINLYNSKVSLFCLNNEITKSDFFIILNDLYDIWFLKFTENEPEMTKYTSLQIYMYNLFDLEINYENLPDFNKSRSFLIFDNFLSQINQLLYIDIKNQKKYITKDSIDFQDNQKTYNRLIQNLNENNYYHFDQNTFKLSIFNHFSKFNDTDHYSFTSKNSDFLFTHSIITNDTNTLLFPTIIWINVIRSFILPKDYKLNFKSRINNVTFKNHIREENQNLFLSDWQISAIQLIHSNYLINHIIFNIDRFFLTLNLYNKFKLPNHILYAIKYMNKIISNIHTISHNYLPTILQNSNNLLFNPEFHNKKTFNTDLVMAVYSPIAIPIMFLIIISMFRMIRHSSMKFE</sequence>
<evidence type="ECO:0000313" key="4">
    <source>
        <dbReference type="Proteomes" id="UP001429100"/>
    </source>
</evidence>
<organism evidence="2">
    <name type="scientific">Cryptosporidium hominis</name>
    <dbReference type="NCBI Taxonomy" id="237895"/>
    <lineage>
        <taxon>Eukaryota</taxon>
        <taxon>Sar</taxon>
        <taxon>Alveolata</taxon>
        <taxon>Apicomplexa</taxon>
        <taxon>Conoidasida</taxon>
        <taxon>Coccidia</taxon>
        <taxon>Eucoccidiorida</taxon>
        <taxon>Eimeriorina</taxon>
        <taxon>Cryptosporidiidae</taxon>
        <taxon>Cryptosporidium</taxon>
    </lineage>
</organism>
<dbReference type="OrthoDB" id="339187at2759"/>
<dbReference type="VEuPathDB" id="CryptoDB:Chro.50416"/>
<dbReference type="EMBL" id="JTAI01000013">
    <property type="protein sequence ID" value="PPS96870.1"/>
    <property type="molecule type" value="Genomic_DNA"/>
</dbReference>
<dbReference type="AlphaFoldDB" id="A0A0S4TGS2"/>
<dbReference type="VEuPathDB" id="CryptoDB:ChTU502y2012_374g0100"/>
<protein>
    <submittedName>
        <fullName evidence="2">Uncharacterized protein</fullName>
    </submittedName>
</protein>